<keyword evidence="4" id="KW-1185">Reference proteome</keyword>
<evidence type="ECO:0000256" key="1">
    <source>
        <dbReference type="SAM" id="MobiDB-lite"/>
    </source>
</evidence>
<dbReference type="EMBL" id="CP036426">
    <property type="protein sequence ID" value="QDV33865.1"/>
    <property type="molecule type" value="Genomic_DNA"/>
</dbReference>
<accession>A0A518GZ43</accession>
<keyword evidence="2" id="KW-0812">Transmembrane</keyword>
<dbReference type="RefSeq" id="WP_197446818.1">
    <property type="nucleotide sequence ID" value="NZ_CP036426.1"/>
</dbReference>
<evidence type="ECO:0000256" key="2">
    <source>
        <dbReference type="SAM" id="Phobius"/>
    </source>
</evidence>
<dbReference type="Pfam" id="PF10011">
    <property type="entry name" value="DUF2254"/>
    <property type="match status" value="1"/>
</dbReference>
<feature type="transmembrane region" description="Helical" evidence="2">
    <location>
        <begin position="138"/>
        <end position="162"/>
    </location>
</feature>
<dbReference type="Proteomes" id="UP000317835">
    <property type="component" value="Chromosome"/>
</dbReference>
<sequence>MEMLKNLPIRIWDALRSSLWFVPALIVSAMVVLAVVLVYANGTVDEEVLGRFPRLFGAGAEGSRGLLTAVASSMISVAGVTFSITIVVLSLASNQYSPRILRNFLRDRFNQSVLGIFLGIYAYCLIVVRTIRADGDPFVPSLAVLGGVVLALFGVGVLIAFIHHIIASIQAGQIISEAASETLGAIDHLFPEPIGDPFPEGEDPGLSRFLGQTAWLPIPARRSGYVCRVDGEALLGLAERVGAVARVEYAPGDFCVEGMPLVSLAFVPEARAPLSEAENRRELFRRLEDGPRGDEAKVDLVAGKVDALYILGKNRTVGQDVGFGIQQVVDVALKALSPGINETTTAISCIHYLAVILSRLASRKVGTRGRASDGKLRVIAERPSFEGLLDQAFDEIRRNAEGNVSVLDELLVALGTIGTFSRDADRRRALRRHVVEIAAVADRSVAAPSDRGGLEARIRRALVALGDPDGGDWSMGGEPPRHAQDQGAGALAGRG</sequence>
<gene>
    <name evidence="3" type="ORF">ElP_17450</name>
</gene>
<dbReference type="AlphaFoldDB" id="A0A518GZ43"/>
<protein>
    <recommendedName>
        <fullName evidence="5">DUF2254 domain-containing protein</fullName>
    </recommendedName>
</protein>
<keyword evidence="2" id="KW-1133">Transmembrane helix</keyword>
<evidence type="ECO:0008006" key="5">
    <source>
        <dbReference type="Google" id="ProtNLM"/>
    </source>
</evidence>
<name>A0A518GZ43_9BACT</name>
<feature type="region of interest" description="Disordered" evidence="1">
    <location>
        <begin position="469"/>
        <end position="495"/>
    </location>
</feature>
<evidence type="ECO:0000313" key="4">
    <source>
        <dbReference type="Proteomes" id="UP000317835"/>
    </source>
</evidence>
<feature type="transmembrane region" description="Helical" evidence="2">
    <location>
        <begin position="20"/>
        <end position="40"/>
    </location>
</feature>
<reference evidence="3 4" key="1">
    <citation type="submission" date="2019-02" db="EMBL/GenBank/DDBJ databases">
        <title>Deep-cultivation of Planctomycetes and their phenomic and genomic characterization uncovers novel biology.</title>
        <authorList>
            <person name="Wiegand S."/>
            <person name="Jogler M."/>
            <person name="Boedeker C."/>
            <person name="Pinto D."/>
            <person name="Vollmers J."/>
            <person name="Rivas-Marin E."/>
            <person name="Kohn T."/>
            <person name="Peeters S.H."/>
            <person name="Heuer A."/>
            <person name="Rast P."/>
            <person name="Oberbeckmann S."/>
            <person name="Bunk B."/>
            <person name="Jeske O."/>
            <person name="Meyerdierks A."/>
            <person name="Storesund J.E."/>
            <person name="Kallscheuer N."/>
            <person name="Luecker S."/>
            <person name="Lage O.M."/>
            <person name="Pohl T."/>
            <person name="Merkel B.J."/>
            <person name="Hornburger P."/>
            <person name="Mueller R.-W."/>
            <person name="Bruemmer F."/>
            <person name="Labrenz M."/>
            <person name="Spormann A.M."/>
            <person name="Op den Camp H."/>
            <person name="Overmann J."/>
            <person name="Amann R."/>
            <person name="Jetten M.S.M."/>
            <person name="Mascher T."/>
            <person name="Medema M.H."/>
            <person name="Devos D.P."/>
            <person name="Kaster A.-K."/>
            <person name="Ovreas L."/>
            <person name="Rohde M."/>
            <person name="Galperin M.Y."/>
            <person name="Jogler C."/>
        </authorList>
    </citation>
    <scope>NUCLEOTIDE SEQUENCE [LARGE SCALE GENOMIC DNA]</scope>
    <source>
        <strain evidence="3 4">ElP</strain>
    </source>
</reference>
<dbReference type="InterPro" id="IPR018723">
    <property type="entry name" value="DUF2254_membrane"/>
</dbReference>
<organism evidence="3 4">
    <name type="scientific">Tautonia plasticadhaerens</name>
    <dbReference type="NCBI Taxonomy" id="2527974"/>
    <lineage>
        <taxon>Bacteria</taxon>
        <taxon>Pseudomonadati</taxon>
        <taxon>Planctomycetota</taxon>
        <taxon>Planctomycetia</taxon>
        <taxon>Isosphaerales</taxon>
        <taxon>Isosphaeraceae</taxon>
        <taxon>Tautonia</taxon>
    </lineage>
</organism>
<proteinExistence type="predicted"/>
<evidence type="ECO:0000313" key="3">
    <source>
        <dbReference type="EMBL" id="QDV33865.1"/>
    </source>
</evidence>
<keyword evidence="2" id="KW-0472">Membrane</keyword>
<dbReference type="KEGG" id="tpla:ElP_17450"/>
<feature type="transmembrane region" description="Helical" evidence="2">
    <location>
        <begin position="66"/>
        <end position="92"/>
    </location>
</feature>
<feature type="transmembrane region" description="Helical" evidence="2">
    <location>
        <begin position="113"/>
        <end position="132"/>
    </location>
</feature>